<dbReference type="Ensembl" id="ENSSDAT00000002769.1">
    <property type="protein sequence ID" value="ENSSDAP00000002393.1"/>
    <property type="gene ID" value="ENSSDAG00000002307.1"/>
</dbReference>
<evidence type="ECO:0000313" key="1">
    <source>
        <dbReference type="Ensembl" id="ENSSDAP00000002393.1"/>
    </source>
</evidence>
<dbReference type="Proteomes" id="UP000694422">
    <property type="component" value="Unplaced"/>
</dbReference>
<reference evidence="1" key="2">
    <citation type="submission" date="2025-09" db="UniProtKB">
        <authorList>
            <consortium name="Ensembl"/>
        </authorList>
    </citation>
    <scope>IDENTIFICATION</scope>
</reference>
<organism evidence="1 2">
    <name type="scientific">Spermophilus dauricus</name>
    <name type="common">Daurian ground squirrel</name>
    <dbReference type="NCBI Taxonomy" id="99837"/>
    <lineage>
        <taxon>Eukaryota</taxon>
        <taxon>Metazoa</taxon>
        <taxon>Chordata</taxon>
        <taxon>Craniata</taxon>
        <taxon>Vertebrata</taxon>
        <taxon>Euteleostomi</taxon>
        <taxon>Mammalia</taxon>
        <taxon>Eutheria</taxon>
        <taxon>Euarchontoglires</taxon>
        <taxon>Glires</taxon>
        <taxon>Rodentia</taxon>
        <taxon>Sciuromorpha</taxon>
        <taxon>Sciuridae</taxon>
        <taxon>Xerinae</taxon>
        <taxon>Marmotini</taxon>
        <taxon>Spermophilus</taxon>
    </lineage>
</organism>
<evidence type="ECO:0000313" key="2">
    <source>
        <dbReference type="Proteomes" id="UP000694422"/>
    </source>
</evidence>
<protein>
    <submittedName>
        <fullName evidence="1">Uncharacterized protein</fullName>
    </submittedName>
</protein>
<reference evidence="1" key="1">
    <citation type="submission" date="2025-08" db="UniProtKB">
        <authorList>
            <consortium name="Ensembl"/>
        </authorList>
    </citation>
    <scope>IDENTIFICATION</scope>
</reference>
<sequence length="57" mass="5946">LRSDKCLAIAEADFELAILLSQPPEPLGLQACATAPSNSTGFPVLLENCSVLSPHPV</sequence>
<keyword evidence="2" id="KW-1185">Reference proteome</keyword>
<proteinExistence type="predicted"/>
<accession>A0A8C9P2W7</accession>
<dbReference type="AlphaFoldDB" id="A0A8C9P2W7"/>
<name>A0A8C9P2W7_SPEDA</name>